<dbReference type="EMBL" id="JARQWQ010000152">
    <property type="protein sequence ID" value="KAK2548218.1"/>
    <property type="molecule type" value="Genomic_DNA"/>
</dbReference>
<dbReference type="AlphaFoldDB" id="A0AAD9PSR8"/>
<evidence type="ECO:0000256" key="1">
    <source>
        <dbReference type="SAM" id="SignalP"/>
    </source>
</evidence>
<reference evidence="2" key="2">
    <citation type="journal article" date="2023" name="Science">
        <title>Genomic signatures of disease resistance in endangered staghorn corals.</title>
        <authorList>
            <person name="Vollmer S.V."/>
            <person name="Selwyn J.D."/>
            <person name="Despard B.A."/>
            <person name="Roesel C.L."/>
        </authorList>
    </citation>
    <scope>NUCLEOTIDE SEQUENCE</scope>
    <source>
        <strain evidence="2">K2</strain>
    </source>
</reference>
<name>A0AAD9PSR8_ACRCE</name>
<feature type="non-terminal residue" evidence="2">
    <location>
        <position position="1"/>
    </location>
</feature>
<sequence length="218" mass="25158">MWFACTCGVLFLSISLVLENVAIGVKGERCSSAPLDYNGHNHGLCELLVKEALGEYRTIECRQYPSISSCISNFCRDVSSCLSQTWKWRNLCFWRFFWFRLGKFDITAWKEVQSNTSIRNLQLGYCSRTYSSSHGRWRVNYKFSIITTEYSDHSENEGSKANDDNDEYAHVDRTFEGTDPDDPDLITEITYDLSTLDVLNNNSLKVCLWHFLCNLSNT</sequence>
<protein>
    <submittedName>
        <fullName evidence="2">Uncharacterized protein</fullName>
    </submittedName>
</protein>
<gene>
    <name evidence="2" type="ORF">P5673_031620</name>
</gene>
<organism evidence="2 3">
    <name type="scientific">Acropora cervicornis</name>
    <name type="common">Staghorn coral</name>
    <dbReference type="NCBI Taxonomy" id="6130"/>
    <lineage>
        <taxon>Eukaryota</taxon>
        <taxon>Metazoa</taxon>
        <taxon>Cnidaria</taxon>
        <taxon>Anthozoa</taxon>
        <taxon>Hexacorallia</taxon>
        <taxon>Scleractinia</taxon>
        <taxon>Astrocoeniina</taxon>
        <taxon>Acroporidae</taxon>
        <taxon>Acropora</taxon>
    </lineage>
</organism>
<feature type="chain" id="PRO_5041939080" evidence="1">
    <location>
        <begin position="28"/>
        <end position="218"/>
    </location>
</feature>
<comment type="caution">
    <text evidence="2">The sequence shown here is derived from an EMBL/GenBank/DDBJ whole genome shotgun (WGS) entry which is preliminary data.</text>
</comment>
<dbReference type="Proteomes" id="UP001249851">
    <property type="component" value="Unassembled WGS sequence"/>
</dbReference>
<feature type="signal peptide" evidence="1">
    <location>
        <begin position="1"/>
        <end position="27"/>
    </location>
</feature>
<accession>A0AAD9PSR8</accession>
<keyword evidence="3" id="KW-1185">Reference proteome</keyword>
<evidence type="ECO:0000313" key="3">
    <source>
        <dbReference type="Proteomes" id="UP001249851"/>
    </source>
</evidence>
<keyword evidence="1" id="KW-0732">Signal</keyword>
<proteinExistence type="predicted"/>
<evidence type="ECO:0000313" key="2">
    <source>
        <dbReference type="EMBL" id="KAK2548218.1"/>
    </source>
</evidence>
<reference evidence="2" key="1">
    <citation type="journal article" date="2023" name="G3 (Bethesda)">
        <title>Whole genome assembly and annotation of the endangered Caribbean coral Acropora cervicornis.</title>
        <authorList>
            <person name="Selwyn J.D."/>
            <person name="Vollmer S.V."/>
        </authorList>
    </citation>
    <scope>NUCLEOTIDE SEQUENCE</scope>
    <source>
        <strain evidence="2">K2</strain>
    </source>
</reference>